<accession>A0A6J7X0V2</accession>
<dbReference type="EMBL" id="LR798294">
    <property type="protein sequence ID" value="CAB5221984.1"/>
    <property type="molecule type" value="Genomic_DNA"/>
</dbReference>
<evidence type="ECO:0000313" key="1">
    <source>
        <dbReference type="EMBL" id="CAB5221984.1"/>
    </source>
</evidence>
<protein>
    <submittedName>
        <fullName evidence="1">Uncharacterized protein</fullName>
    </submittedName>
</protein>
<reference evidence="1" key="1">
    <citation type="submission" date="2020-05" db="EMBL/GenBank/DDBJ databases">
        <authorList>
            <person name="Chiriac C."/>
            <person name="Salcher M."/>
            <person name="Ghai R."/>
            <person name="Kavagutti S V."/>
        </authorList>
    </citation>
    <scope>NUCLEOTIDE SEQUENCE</scope>
</reference>
<sequence>MQDYYNSTYTWDYDDKRMRYDVTKWDSLTNGIRTGKVVFYSDVKEEAIAMAEEYNYNHECEEWALFNNQECEFDV</sequence>
<proteinExistence type="predicted"/>
<organism evidence="1">
    <name type="scientific">uncultured Caudovirales phage</name>
    <dbReference type="NCBI Taxonomy" id="2100421"/>
    <lineage>
        <taxon>Viruses</taxon>
        <taxon>Duplodnaviria</taxon>
        <taxon>Heunggongvirae</taxon>
        <taxon>Uroviricota</taxon>
        <taxon>Caudoviricetes</taxon>
        <taxon>Peduoviridae</taxon>
        <taxon>Maltschvirus</taxon>
        <taxon>Maltschvirus maltsch</taxon>
    </lineage>
</organism>
<gene>
    <name evidence="1" type="ORF">UFOVP242_198</name>
</gene>
<name>A0A6J7X0V2_9CAUD</name>